<evidence type="ECO:0000256" key="10">
    <source>
        <dbReference type="ARBA" id="ARBA00023163"/>
    </source>
</evidence>
<protein>
    <recommendedName>
        <fullName evidence="3">HTH-type transcriptional regulator CueR</fullName>
    </recommendedName>
    <alternativeName>
        <fullName evidence="12">Copper efflux regulator</fullName>
    </alternativeName>
    <alternativeName>
        <fullName evidence="11">Copper export regulator</fullName>
    </alternativeName>
</protein>
<comment type="subcellular location">
    <subcellularLocation>
        <location evidence="1">Cytoplasm</location>
    </subcellularLocation>
</comment>
<evidence type="ECO:0000313" key="15">
    <source>
        <dbReference type="Proteomes" id="UP001569153"/>
    </source>
</evidence>
<reference evidence="14 15" key="1">
    <citation type="submission" date="2024-06" db="EMBL/GenBank/DDBJ databases">
        <authorList>
            <person name="Steensen K."/>
            <person name="Seneca J."/>
            <person name="Bartlau N."/>
            <person name="Yu A.X."/>
            <person name="Polz M.F."/>
        </authorList>
    </citation>
    <scope>NUCLEOTIDE SEQUENCE [LARGE SCALE GENOMIC DNA]</scope>
    <source>
        <strain evidence="14 15">FF146</strain>
    </source>
</reference>
<dbReference type="EMBL" id="JBGOOT010000001">
    <property type="protein sequence ID" value="MEZ8193600.1"/>
    <property type="molecule type" value="Genomic_DNA"/>
</dbReference>
<keyword evidence="9" id="KW-0010">Activator</keyword>
<dbReference type="SUPFAM" id="SSF46955">
    <property type="entry name" value="Putative DNA-binding domain"/>
    <property type="match status" value="1"/>
</dbReference>
<evidence type="ECO:0000313" key="14">
    <source>
        <dbReference type="EMBL" id="MEZ8193600.1"/>
    </source>
</evidence>
<dbReference type="PROSITE" id="PS00552">
    <property type="entry name" value="HTH_MERR_1"/>
    <property type="match status" value="1"/>
</dbReference>
<evidence type="ECO:0000256" key="11">
    <source>
        <dbReference type="ARBA" id="ARBA00031472"/>
    </source>
</evidence>
<evidence type="ECO:0000256" key="3">
    <source>
        <dbReference type="ARBA" id="ARBA00017250"/>
    </source>
</evidence>
<sequence length="131" mass="14708">MNISEVAKITGLSSKSVRLYEDKGLISPPLRADNGYRVYTKKHAEQLMVVARSRRVGFTLEECKGLVQLANNPEATSAEVKEKALTKLDEVNSKLNELMIIKSQLELWINKCPGNNDHACPILEDLVRQNE</sequence>
<dbReference type="InterPro" id="IPR011789">
    <property type="entry name" value="CueR"/>
</dbReference>
<keyword evidence="5" id="KW-0479">Metal-binding</keyword>
<organism evidence="14 15">
    <name type="scientific">Vibrio cortegadensis</name>
    <dbReference type="NCBI Taxonomy" id="1328770"/>
    <lineage>
        <taxon>Bacteria</taxon>
        <taxon>Pseudomonadati</taxon>
        <taxon>Pseudomonadota</taxon>
        <taxon>Gammaproteobacteria</taxon>
        <taxon>Vibrionales</taxon>
        <taxon>Vibrionaceae</taxon>
        <taxon>Vibrio</taxon>
    </lineage>
</organism>
<dbReference type="Proteomes" id="UP001569153">
    <property type="component" value="Unassembled WGS sequence"/>
</dbReference>
<keyword evidence="8" id="KW-0238">DNA-binding</keyword>
<keyword evidence="4" id="KW-0963">Cytoplasm</keyword>
<gene>
    <name evidence="14" type="primary">cueR</name>
    <name evidence="14" type="ORF">ACED38_01755</name>
</gene>
<dbReference type="InterPro" id="IPR000551">
    <property type="entry name" value="MerR-type_HTH_dom"/>
</dbReference>
<evidence type="ECO:0000256" key="5">
    <source>
        <dbReference type="ARBA" id="ARBA00022723"/>
    </source>
</evidence>
<evidence type="ECO:0000256" key="8">
    <source>
        <dbReference type="ARBA" id="ARBA00023125"/>
    </source>
</evidence>
<dbReference type="PANTHER" id="PTHR30204:SF16">
    <property type="entry name" value="HTH-TYPE TRANSCRIPTIONAL REGULATOR CUER"/>
    <property type="match status" value="1"/>
</dbReference>
<evidence type="ECO:0000256" key="4">
    <source>
        <dbReference type="ARBA" id="ARBA00022490"/>
    </source>
</evidence>
<evidence type="ECO:0000256" key="1">
    <source>
        <dbReference type="ARBA" id="ARBA00004496"/>
    </source>
</evidence>
<keyword evidence="15" id="KW-1185">Reference proteome</keyword>
<dbReference type="PRINTS" id="PR00040">
    <property type="entry name" value="HTHMERR"/>
</dbReference>
<proteinExistence type="predicted"/>
<feature type="domain" description="HTH merR-type" evidence="13">
    <location>
        <begin position="1"/>
        <end position="69"/>
    </location>
</feature>
<evidence type="ECO:0000256" key="12">
    <source>
        <dbReference type="ARBA" id="ARBA00032335"/>
    </source>
</evidence>
<keyword evidence="7" id="KW-0805">Transcription regulation</keyword>
<evidence type="ECO:0000256" key="6">
    <source>
        <dbReference type="ARBA" id="ARBA00023008"/>
    </source>
</evidence>
<comment type="caution">
    <text evidence="14">The sequence shown here is derived from an EMBL/GenBank/DDBJ whole genome shotgun (WGS) entry which is preliminary data.</text>
</comment>
<dbReference type="SMART" id="SM00422">
    <property type="entry name" value="HTH_MERR"/>
    <property type="match status" value="1"/>
</dbReference>
<evidence type="ECO:0000256" key="7">
    <source>
        <dbReference type="ARBA" id="ARBA00023015"/>
    </source>
</evidence>
<dbReference type="InterPro" id="IPR009061">
    <property type="entry name" value="DNA-bd_dom_put_sf"/>
</dbReference>
<dbReference type="InterPro" id="IPR047057">
    <property type="entry name" value="MerR_fam"/>
</dbReference>
<name>A0ABV4M1J8_9VIBR</name>
<evidence type="ECO:0000256" key="9">
    <source>
        <dbReference type="ARBA" id="ARBA00023159"/>
    </source>
</evidence>
<comment type="subunit">
    <text evidence="2">Homodimer.</text>
</comment>
<evidence type="ECO:0000259" key="13">
    <source>
        <dbReference type="PROSITE" id="PS50937"/>
    </source>
</evidence>
<accession>A0ABV4M1J8</accession>
<dbReference type="NCBIfam" id="TIGR02044">
    <property type="entry name" value="CueR"/>
    <property type="match status" value="1"/>
</dbReference>
<evidence type="ECO:0000256" key="2">
    <source>
        <dbReference type="ARBA" id="ARBA00011738"/>
    </source>
</evidence>
<keyword evidence="10" id="KW-0804">Transcription</keyword>
<dbReference type="RefSeq" id="WP_113795824.1">
    <property type="nucleotide sequence ID" value="NZ_AP025472.1"/>
</dbReference>
<dbReference type="PROSITE" id="PS50937">
    <property type="entry name" value="HTH_MERR_2"/>
    <property type="match status" value="1"/>
</dbReference>
<dbReference type="PANTHER" id="PTHR30204">
    <property type="entry name" value="REDOX-CYCLING DRUG-SENSING TRANSCRIPTIONAL ACTIVATOR SOXR"/>
    <property type="match status" value="1"/>
</dbReference>
<dbReference type="Pfam" id="PF13411">
    <property type="entry name" value="MerR_1"/>
    <property type="match status" value="1"/>
</dbReference>
<dbReference type="Gene3D" id="1.10.1660.10">
    <property type="match status" value="1"/>
</dbReference>
<keyword evidence="6" id="KW-0186">Copper</keyword>